<dbReference type="PANTHER" id="PTHR45749:SF21">
    <property type="entry name" value="DUF4371 DOMAIN-CONTAINING PROTEIN"/>
    <property type="match status" value="1"/>
</dbReference>
<accession>A0AAV0X3I5</accession>
<comment type="caution">
    <text evidence="2">The sequence shown here is derived from an EMBL/GenBank/DDBJ whole genome shotgun (WGS) entry which is preliminary data.</text>
</comment>
<dbReference type="InterPro" id="IPR008906">
    <property type="entry name" value="HATC_C_dom"/>
</dbReference>
<dbReference type="Pfam" id="PF05699">
    <property type="entry name" value="Dimer_Tnp_hAT"/>
    <property type="match status" value="1"/>
</dbReference>
<dbReference type="GO" id="GO:0046983">
    <property type="term" value="F:protein dimerization activity"/>
    <property type="evidence" value="ECO:0007669"/>
    <property type="project" value="InterPro"/>
</dbReference>
<organism evidence="2 3">
    <name type="scientific">Macrosiphum euphorbiae</name>
    <name type="common">potato aphid</name>
    <dbReference type="NCBI Taxonomy" id="13131"/>
    <lineage>
        <taxon>Eukaryota</taxon>
        <taxon>Metazoa</taxon>
        <taxon>Ecdysozoa</taxon>
        <taxon>Arthropoda</taxon>
        <taxon>Hexapoda</taxon>
        <taxon>Insecta</taxon>
        <taxon>Pterygota</taxon>
        <taxon>Neoptera</taxon>
        <taxon>Paraneoptera</taxon>
        <taxon>Hemiptera</taxon>
        <taxon>Sternorrhyncha</taxon>
        <taxon>Aphidomorpha</taxon>
        <taxon>Aphidoidea</taxon>
        <taxon>Aphididae</taxon>
        <taxon>Macrosiphini</taxon>
        <taxon>Macrosiphum</taxon>
    </lineage>
</organism>
<sequence>MHNLLQNVLLLNDLNVKNCIANTTDGAANMQGEYNGFSAWLNESSPNQVHVWCYSHVLNLVLSDASKSPLAAASLFNLCNSLAVFFKDSHKRMRVWTERCHSLHHRLQSIGETRWWSKEVALVKIFGSTEGPCKSNALYVDVLMALYDIQGDILNDEKSTPDIRVKAETMKNTLLNFSTILTAYIYIRIFSITGPLSRYLQSKSMDLITAQNLVDGALEHLKKVQRNMEWIKLSAESFVIWANTELDLQFNGDSPITVNEILPNIRTRKKKMLPGEISNDMVHEHPLKKFEIEVHNRILDIVVESINKRFIKHRKLYNDLSCLSPSYFSYIIQNGLPDQALTTLCDKLKSLNSNITYNGLKDELIHFAKNWDKLKKSLAESFATSYSLELTQDEEDDIESQMNPESQNITCKSCKNCVVCCYNILQKYNLYCDAYANLFLAYKYVLTLPSTQVSCERSFSFLKNIKSRLRSQLSDPKLEAFMLMAIEKQKLTLLDSDKIIEELQKEFSFKKKSVIVN</sequence>
<evidence type="ECO:0000313" key="2">
    <source>
        <dbReference type="EMBL" id="CAI6362566.1"/>
    </source>
</evidence>
<name>A0AAV0X3I5_9HEMI</name>
<keyword evidence="3" id="KW-1185">Reference proteome</keyword>
<reference evidence="2 3" key="1">
    <citation type="submission" date="2023-01" db="EMBL/GenBank/DDBJ databases">
        <authorList>
            <person name="Whitehead M."/>
        </authorList>
    </citation>
    <scope>NUCLEOTIDE SEQUENCE [LARGE SCALE GENOMIC DNA]</scope>
</reference>
<dbReference type="AlphaFoldDB" id="A0AAV0X3I5"/>
<dbReference type="EMBL" id="CARXXK010000003">
    <property type="protein sequence ID" value="CAI6362566.1"/>
    <property type="molecule type" value="Genomic_DNA"/>
</dbReference>
<feature type="domain" description="HAT C-terminal dimerisation" evidence="1">
    <location>
        <begin position="423"/>
        <end position="483"/>
    </location>
</feature>
<dbReference type="InterPro" id="IPR012337">
    <property type="entry name" value="RNaseH-like_sf"/>
</dbReference>
<gene>
    <name evidence="2" type="ORF">MEUPH1_LOCUS17625</name>
</gene>
<evidence type="ECO:0000259" key="1">
    <source>
        <dbReference type="Pfam" id="PF05699"/>
    </source>
</evidence>
<evidence type="ECO:0000313" key="3">
    <source>
        <dbReference type="Proteomes" id="UP001160148"/>
    </source>
</evidence>
<dbReference type="SUPFAM" id="SSF53098">
    <property type="entry name" value="Ribonuclease H-like"/>
    <property type="match status" value="1"/>
</dbReference>
<dbReference type="Proteomes" id="UP001160148">
    <property type="component" value="Unassembled WGS sequence"/>
</dbReference>
<protein>
    <recommendedName>
        <fullName evidence="1">HAT C-terminal dimerisation domain-containing protein</fullName>
    </recommendedName>
</protein>
<dbReference type="PANTHER" id="PTHR45749">
    <property type="match status" value="1"/>
</dbReference>
<proteinExistence type="predicted"/>